<accession>A0A097CSE8</accession>
<feature type="region of interest" description="Disordered" evidence="1">
    <location>
        <begin position="1"/>
        <end position="40"/>
    </location>
</feature>
<organism evidence="2">
    <name type="scientific">Verrucosispora sp. MS100047</name>
    <dbReference type="NCBI Taxonomy" id="1410949"/>
    <lineage>
        <taxon>Bacteria</taxon>
        <taxon>Bacillati</taxon>
        <taxon>Actinomycetota</taxon>
        <taxon>Actinomycetes</taxon>
        <taxon>Micromonosporales</taxon>
        <taxon>Micromonosporaceae</taxon>
        <taxon>Micromonospora</taxon>
    </lineage>
</organism>
<dbReference type="EMBL" id="KF826663">
    <property type="protein sequence ID" value="AIS85577.1"/>
    <property type="molecule type" value="Genomic_DNA"/>
</dbReference>
<evidence type="ECO:0000313" key="2">
    <source>
        <dbReference type="EMBL" id="AIS85577.1"/>
    </source>
</evidence>
<reference evidence="2" key="1">
    <citation type="journal article" date="2016" name="Appl. Microbiol. Biotechnol.">
        <title>Anti-MRSA and anti-TB metabolites from marine-derived Verrucosispora sp. MS100047.</title>
        <authorList>
            <person name="Huang P."/>
            <person name="Xie F."/>
            <person name="Ren B."/>
            <person name="Wang Q."/>
            <person name="Wang J."/>
            <person name="Wang Q."/>
            <person name="Abdel-Mageed W.M."/>
            <person name="Liu M."/>
            <person name="Han J."/>
            <person name="Oyeleye A."/>
            <person name="Shen J."/>
            <person name="Song F."/>
            <person name="Dai H."/>
            <person name="Liu X."/>
            <person name="Zhang L."/>
        </authorList>
    </citation>
    <scope>NUCLEOTIDE SEQUENCE</scope>
    <source>
        <strain evidence="2">MS100047</strain>
    </source>
</reference>
<proteinExistence type="predicted"/>
<evidence type="ECO:0000256" key="1">
    <source>
        <dbReference type="SAM" id="MobiDB-lite"/>
    </source>
</evidence>
<name>A0A097CSE8_9ACTN</name>
<dbReference type="AlphaFoldDB" id="A0A097CSE8"/>
<sequence>MGPACHSVRYETGAESESGFDAAPQKHAGPVADATGPASM</sequence>
<protein>
    <submittedName>
        <fullName evidence="2">Uncharacterized protein</fullName>
    </submittedName>
</protein>
<gene>
    <name evidence="2" type="ORF">VASRM7_338</name>
</gene>